<name>A0ABT8DE46_9FLAO</name>
<dbReference type="RefSeq" id="WP_290253648.1">
    <property type="nucleotide sequence ID" value="NZ_JAUGQQ010000002.1"/>
</dbReference>
<organism evidence="1 2">
    <name type="scientific">Aequorivita aurantiaca</name>
    <dbReference type="NCBI Taxonomy" id="3053356"/>
    <lineage>
        <taxon>Bacteria</taxon>
        <taxon>Pseudomonadati</taxon>
        <taxon>Bacteroidota</taxon>
        <taxon>Flavobacteriia</taxon>
        <taxon>Flavobacteriales</taxon>
        <taxon>Flavobacteriaceae</taxon>
        <taxon>Aequorivita</taxon>
    </lineage>
</organism>
<proteinExistence type="predicted"/>
<comment type="caution">
    <text evidence="1">The sequence shown here is derived from an EMBL/GenBank/DDBJ whole genome shotgun (WGS) entry which is preliminary data.</text>
</comment>
<dbReference type="EMBL" id="JAUGQQ010000002">
    <property type="protein sequence ID" value="MDN3723556.1"/>
    <property type="molecule type" value="Genomic_DNA"/>
</dbReference>
<evidence type="ECO:0008006" key="3">
    <source>
        <dbReference type="Google" id="ProtNLM"/>
    </source>
</evidence>
<sequence>MKTLPKIPFIFSIIFFSASLFLYAQEEIQPQEQSSEWRFVIEPYIMLPNMSGETGIGELIPPVEVDASVGDIFGHLKMGAMLYMEATNETWAITSDVLYMKLGQDIETGKFITGGDVTMQQIAWEVAGLRRVAPWLDAGLALRLVSLDMEINTSTLLTNRNASTNETWVDPVFVARSQGIIHNNWIYNARGDFGGFGIGSDFTWQVQADFGYKFSELFQTSLGYRVIGIDYDSGSGSERFLYNVDTYGAVVRLGFNF</sequence>
<keyword evidence="2" id="KW-1185">Reference proteome</keyword>
<dbReference type="Proteomes" id="UP001244787">
    <property type="component" value="Unassembled WGS sequence"/>
</dbReference>
<gene>
    <name evidence="1" type="ORF">QRD02_04120</name>
</gene>
<reference evidence="1 2" key="1">
    <citation type="submission" date="2023-06" db="EMBL/GenBank/DDBJ databases">
        <authorList>
            <person name="Ye Y.-Q."/>
            <person name="Du Z.-J."/>
        </authorList>
    </citation>
    <scope>NUCLEOTIDE SEQUENCE [LARGE SCALE GENOMIC DNA]</scope>
    <source>
        <strain evidence="1 2">SDUM287046</strain>
    </source>
</reference>
<protein>
    <recommendedName>
        <fullName evidence="3">Outer membrane protein beta-barrel domain-containing protein</fullName>
    </recommendedName>
</protein>
<accession>A0ABT8DE46</accession>
<evidence type="ECO:0000313" key="2">
    <source>
        <dbReference type="Proteomes" id="UP001244787"/>
    </source>
</evidence>
<evidence type="ECO:0000313" key="1">
    <source>
        <dbReference type="EMBL" id="MDN3723556.1"/>
    </source>
</evidence>